<comment type="caution">
    <text evidence="1">The sequence shown here is derived from an EMBL/GenBank/DDBJ whole genome shotgun (WGS) entry which is preliminary data.</text>
</comment>
<gene>
    <name evidence="1" type="ORF">AG1IA_03877</name>
</gene>
<name>L8X0D8_THACA</name>
<organism evidence="1 2">
    <name type="scientific">Thanatephorus cucumeris (strain AG1-IA)</name>
    <name type="common">Rice sheath blight fungus</name>
    <name type="synonym">Rhizoctonia solani</name>
    <dbReference type="NCBI Taxonomy" id="983506"/>
    <lineage>
        <taxon>Eukaryota</taxon>
        <taxon>Fungi</taxon>
        <taxon>Dikarya</taxon>
        <taxon>Basidiomycota</taxon>
        <taxon>Agaricomycotina</taxon>
        <taxon>Agaricomycetes</taxon>
        <taxon>Cantharellales</taxon>
        <taxon>Ceratobasidiaceae</taxon>
        <taxon>Rhizoctonia</taxon>
        <taxon>Rhizoctonia solani AG-1</taxon>
    </lineage>
</organism>
<dbReference type="EMBL" id="AFRT01000935">
    <property type="protein sequence ID" value="ELU42084.1"/>
    <property type="molecule type" value="Genomic_DNA"/>
</dbReference>
<reference evidence="1 2" key="1">
    <citation type="journal article" date="2013" name="Nat. Commun.">
        <title>The evolution and pathogenic mechanisms of the rice sheath blight pathogen.</title>
        <authorList>
            <person name="Zheng A."/>
            <person name="Lin R."/>
            <person name="Xu L."/>
            <person name="Qin P."/>
            <person name="Tang C."/>
            <person name="Ai P."/>
            <person name="Zhang D."/>
            <person name="Liu Y."/>
            <person name="Sun Z."/>
            <person name="Feng H."/>
            <person name="Wang Y."/>
            <person name="Chen Y."/>
            <person name="Liang X."/>
            <person name="Fu R."/>
            <person name="Li Q."/>
            <person name="Zhang J."/>
            <person name="Yu X."/>
            <person name="Xie Z."/>
            <person name="Ding L."/>
            <person name="Guan P."/>
            <person name="Tang J."/>
            <person name="Liang Y."/>
            <person name="Wang S."/>
            <person name="Deng Q."/>
            <person name="Li S."/>
            <person name="Zhu J."/>
            <person name="Wang L."/>
            <person name="Liu H."/>
            <person name="Li P."/>
        </authorList>
    </citation>
    <scope>NUCLEOTIDE SEQUENCE [LARGE SCALE GENOMIC DNA]</scope>
    <source>
        <strain evidence="2">AG-1 IA</strain>
    </source>
</reference>
<dbReference type="OrthoDB" id="3185095at2759"/>
<dbReference type="AlphaFoldDB" id="L8X0D8"/>
<keyword evidence="2" id="KW-1185">Reference proteome</keyword>
<evidence type="ECO:0000313" key="2">
    <source>
        <dbReference type="Proteomes" id="UP000011668"/>
    </source>
</evidence>
<protein>
    <submittedName>
        <fullName evidence="1">Uncharacterized protein</fullName>
    </submittedName>
</protein>
<evidence type="ECO:0000313" key="1">
    <source>
        <dbReference type="EMBL" id="ELU42084.1"/>
    </source>
</evidence>
<sequence>MYFTDILIFKILSRHSGIFVRCIQPDATGANASTAMYTPGQVVFITTSGCSYCNSYHFGYITDLPEIESPHKVASSRGNINMLIIASKSRSGGPLATSPMLMTIPTQSTLSSEYMNNTPKHRFQIAATPHPGPRLAHSKRRKFSRGSQNWRCLPQIVELKLGSCAHGKDSTNSQLCVLYSLSQEEANFQSHSEAMSRPFINEDILIQIVAHLPNTLDRIALGSTARWCYLNLERFVYTHVTLRPDGPAFDVVSRLLKDRALCTHITQLDIMLSTRSRYTTYVPGKDDIQRMWEHQDKYIQDVTIIMKHATQLKGLWIEEGKAGAILHSRLSLELKFGYFPFSLTSFRLGSFTPGALEFIGTHTELNHLVLTHLTNFPHGSDDLTSLTARFQAPAVDYKLMELGTLWATPWWTRALLTRCDVHTFGLLDKSQSTGAHAQLILDVEIALSISPLVAQGGHKTVRSLALPLDYFVVPRPTLNLELISRAFPVVERVAVTLEPGKEFGSLELLRAIESYTAPEALQDPIFESATELCFLLPGEWPHDGSAPHKAISKRGKDVDYAIPYSLVKLMPKLVHVVTPDRCYSRGGTGISYECGALEGCTFSKALGSDKYGERTQGEWPNGNVWFGRARSECQLPQSWI</sequence>
<dbReference type="HOGENOM" id="CLU_427714_0_0_1"/>
<proteinExistence type="predicted"/>
<accession>L8X0D8</accession>
<dbReference type="Proteomes" id="UP000011668">
    <property type="component" value="Unassembled WGS sequence"/>
</dbReference>